<dbReference type="Proteomes" id="UP001152320">
    <property type="component" value="Chromosome 9"/>
</dbReference>
<dbReference type="AlphaFoldDB" id="A0A9Q1C075"/>
<comment type="similarity">
    <text evidence="2">Belongs to the bile acid:sodium symporter (BASS) (TC 2.A.28) family.</text>
</comment>
<dbReference type="GO" id="GO:0016020">
    <property type="term" value="C:membrane"/>
    <property type="evidence" value="ECO:0007669"/>
    <property type="project" value="UniProtKB-SubCell"/>
</dbReference>
<feature type="transmembrane region" description="Helical" evidence="7">
    <location>
        <begin position="196"/>
        <end position="219"/>
    </location>
</feature>
<dbReference type="InterPro" id="IPR004710">
    <property type="entry name" value="Bilac:Na_transpt"/>
</dbReference>
<evidence type="ECO:0000313" key="8">
    <source>
        <dbReference type="EMBL" id="KAJ8036010.1"/>
    </source>
</evidence>
<feature type="transmembrane region" description="Helical" evidence="7">
    <location>
        <begin position="258"/>
        <end position="279"/>
    </location>
</feature>
<dbReference type="Gene3D" id="1.20.1530.20">
    <property type="match status" value="1"/>
</dbReference>
<dbReference type="OrthoDB" id="203097at2759"/>
<feature type="transmembrane region" description="Helical" evidence="7">
    <location>
        <begin position="39"/>
        <end position="59"/>
    </location>
</feature>
<evidence type="ECO:0000256" key="6">
    <source>
        <dbReference type="ARBA" id="ARBA00023136"/>
    </source>
</evidence>
<evidence type="ECO:0000256" key="1">
    <source>
        <dbReference type="ARBA" id="ARBA00004141"/>
    </source>
</evidence>
<evidence type="ECO:0000256" key="3">
    <source>
        <dbReference type="ARBA" id="ARBA00022692"/>
    </source>
</evidence>
<accession>A0A9Q1C075</accession>
<reference evidence="8" key="1">
    <citation type="submission" date="2021-10" db="EMBL/GenBank/DDBJ databases">
        <title>Tropical sea cucumber genome reveals ecological adaptation and Cuvierian tubules defense mechanism.</title>
        <authorList>
            <person name="Chen T."/>
        </authorList>
    </citation>
    <scope>NUCLEOTIDE SEQUENCE</scope>
    <source>
        <strain evidence="8">Nanhai2018</strain>
        <tissue evidence="8">Muscle</tissue>
    </source>
</reference>
<keyword evidence="9" id="KW-1185">Reference proteome</keyword>
<keyword evidence="6 7" id="KW-0472">Membrane</keyword>
<dbReference type="PANTHER" id="PTHR10361">
    <property type="entry name" value="SODIUM-BILE ACID COTRANSPORTER"/>
    <property type="match status" value="1"/>
</dbReference>
<feature type="transmembrane region" description="Helical" evidence="7">
    <location>
        <begin position="101"/>
        <end position="122"/>
    </location>
</feature>
<dbReference type="InterPro" id="IPR038770">
    <property type="entry name" value="Na+/solute_symporter_sf"/>
</dbReference>
<keyword evidence="5 7" id="KW-1133">Transmembrane helix</keyword>
<feature type="transmembrane region" description="Helical" evidence="7">
    <location>
        <begin position="231"/>
        <end position="251"/>
    </location>
</feature>
<comment type="subcellular location">
    <subcellularLocation>
        <location evidence="1">Membrane</location>
        <topology evidence="1">Multi-pass membrane protein</topology>
    </subcellularLocation>
</comment>
<dbReference type="GO" id="GO:0008508">
    <property type="term" value="F:bile acid:sodium symporter activity"/>
    <property type="evidence" value="ECO:0007669"/>
    <property type="project" value="TreeGrafter"/>
</dbReference>
<evidence type="ECO:0000256" key="7">
    <source>
        <dbReference type="SAM" id="Phobius"/>
    </source>
</evidence>
<feature type="transmembrane region" description="Helical" evidence="7">
    <location>
        <begin position="169"/>
        <end position="189"/>
    </location>
</feature>
<keyword evidence="3 7" id="KW-0812">Transmembrane</keyword>
<evidence type="ECO:0000256" key="4">
    <source>
        <dbReference type="ARBA" id="ARBA00022847"/>
    </source>
</evidence>
<dbReference type="PANTHER" id="PTHR10361:SF28">
    <property type="entry name" value="P3 PROTEIN-RELATED"/>
    <property type="match status" value="1"/>
</dbReference>
<gene>
    <name evidence="8" type="ORF">HOLleu_19862</name>
</gene>
<organism evidence="8 9">
    <name type="scientific">Holothuria leucospilota</name>
    <name type="common">Black long sea cucumber</name>
    <name type="synonym">Mertensiothuria leucospilota</name>
    <dbReference type="NCBI Taxonomy" id="206669"/>
    <lineage>
        <taxon>Eukaryota</taxon>
        <taxon>Metazoa</taxon>
        <taxon>Echinodermata</taxon>
        <taxon>Eleutherozoa</taxon>
        <taxon>Echinozoa</taxon>
        <taxon>Holothuroidea</taxon>
        <taxon>Aspidochirotacea</taxon>
        <taxon>Aspidochirotida</taxon>
        <taxon>Holothuriidae</taxon>
        <taxon>Holothuria</taxon>
    </lineage>
</organism>
<evidence type="ECO:0000313" key="9">
    <source>
        <dbReference type="Proteomes" id="UP001152320"/>
    </source>
</evidence>
<protein>
    <submittedName>
        <fullName evidence="8">Solute carrier family 10 member 6</fullName>
    </submittedName>
</protein>
<keyword evidence="4" id="KW-0769">Symport</keyword>
<name>A0A9Q1C075_HOLLE</name>
<dbReference type="InterPro" id="IPR002657">
    <property type="entry name" value="BilAc:Na_symport/Acr3"/>
</dbReference>
<proteinExistence type="inferred from homology"/>
<feature type="transmembrane region" description="Helical" evidence="7">
    <location>
        <begin position="291"/>
        <end position="313"/>
    </location>
</feature>
<sequence>MYEVTESTTPTAIAKSPYPVKTSEWDLHDIYQLEELTQLITHICNGISMFGVGCVISVKDFQRKETRLPKAVSIGLFLQTLIQPLTGFLLAMLLQMSKYDALAMVVIASAPSAPYASVLSYWGDGNVALSVCIATLSTALSIGMMPMWFFLYSSVWSRQHFIVAYPLDIAQYLLLIIVPVGFGMATKWCMPKVSKYIARVCSIMFLSSVVICSLLYLIFHTDHFRAGWHLYLSALLLPFIGFFLGFLMAFVLRLPYEVCIAISLAVGSVNGPLAITVALHSFEGATKVVQVVLQLPAIYALFAPVEGIVWSLMYKMVDEVFSKAHPALCGTGSV</sequence>
<keyword evidence="4" id="KW-0813">Transport</keyword>
<dbReference type="Pfam" id="PF01758">
    <property type="entry name" value="SBF"/>
    <property type="match status" value="1"/>
</dbReference>
<comment type="caution">
    <text evidence="8">The sequence shown here is derived from an EMBL/GenBank/DDBJ whole genome shotgun (WGS) entry which is preliminary data.</text>
</comment>
<feature type="transmembrane region" description="Helical" evidence="7">
    <location>
        <begin position="129"/>
        <end position="149"/>
    </location>
</feature>
<evidence type="ECO:0000256" key="5">
    <source>
        <dbReference type="ARBA" id="ARBA00022989"/>
    </source>
</evidence>
<evidence type="ECO:0000256" key="2">
    <source>
        <dbReference type="ARBA" id="ARBA00006528"/>
    </source>
</evidence>
<feature type="transmembrane region" description="Helical" evidence="7">
    <location>
        <begin position="71"/>
        <end position="95"/>
    </location>
</feature>
<dbReference type="EMBL" id="JAIZAY010000009">
    <property type="protein sequence ID" value="KAJ8036010.1"/>
    <property type="molecule type" value="Genomic_DNA"/>
</dbReference>